<dbReference type="GO" id="GO:0062054">
    <property type="term" value="F:fluoride channel activity"/>
    <property type="evidence" value="ECO:0007669"/>
    <property type="project" value="UniProtKB-UniRule"/>
</dbReference>
<keyword evidence="2 10" id="KW-1003">Cell membrane</keyword>
<evidence type="ECO:0000256" key="7">
    <source>
        <dbReference type="ARBA" id="ARBA00035120"/>
    </source>
</evidence>
<sequence length="156" mass="16366">MPRSRIALIAWVAAAGAVGAVLRLLMVELSDEVFMKFPWMTLAINLLGSGALGLLVGVSHAWSRLPKWTIPVLGTGLLGSFTTFSTVVLAVVLAQDRELFTLTSADEVIPPGLFEMVAYLLISVIFCTAAAAAGMTIGRAIFGCTGMQCKHGGDGP</sequence>
<dbReference type="RefSeq" id="WP_168887782.1">
    <property type="nucleotide sequence ID" value="NZ_JABAHY010000008.1"/>
</dbReference>
<evidence type="ECO:0000256" key="4">
    <source>
        <dbReference type="ARBA" id="ARBA00022989"/>
    </source>
</evidence>
<accession>A0A7X8YEG5</accession>
<comment type="subcellular location">
    <subcellularLocation>
        <location evidence="1 10">Cell membrane</location>
        <topology evidence="1 10">Multi-pass membrane protein</topology>
    </subcellularLocation>
</comment>
<comment type="caution">
    <text evidence="11">The sequence shown here is derived from an EMBL/GenBank/DDBJ whole genome shotgun (WGS) entry which is preliminary data.</text>
</comment>
<evidence type="ECO:0000256" key="5">
    <source>
        <dbReference type="ARBA" id="ARBA00023136"/>
    </source>
</evidence>
<keyword evidence="10" id="KW-0813">Transport</keyword>
<evidence type="ECO:0000256" key="6">
    <source>
        <dbReference type="ARBA" id="ARBA00023303"/>
    </source>
</evidence>
<gene>
    <name evidence="10" type="primary">fluC</name>
    <name evidence="10" type="synonym">crcB</name>
    <name evidence="11" type="ORF">HGQ17_09910</name>
</gene>
<dbReference type="GO" id="GO:0046872">
    <property type="term" value="F:metal ion binding"/>
    <property type="evidence" value="ECO:0007669"/>
    <property type="project" value="UniProtKB-KW"/>
</dbReference>
<evidence type="ECO:0000256" key="3">
    <source>
        <dbReference type="ARBA" id="ARBA00022692"/>
    </source>
</evidence>
<comment type="activity regulation">
    <text evidence="10">Na(+) is not transported, but it plays an essential structural role and its presence is essential for fluoride channel function.</text>
</comment>
<evidence type="ECO:0000313" key="11">
    <source>
        <dbReference type="EMBL" id="NLS10301.1"/>
    </source>
</evidence>
<evidence type="ECO:0000313" key="12">
    <source>
        <dbReference type="Proteomes" id="UP000523139"/>
    </source>
</evidence>
<organism evidence="11 12">
    <name type="scientific">Nesterenkonia sedimenti</name>
    <dbReference type="NCBI Taxonomy" id="1463632"/>
    <lineage>
        <taxon>Bacteria</taxon>
        <taxon>Bacillati</taxon>
        <taxon>Actinomycetota</taxon>
        <taxon>Actinomycetes</taxon>
        <taxon>Micrococcales</taxon>
        <taxon>Micrococcaceae</taxon>
        <taxon>Nesterenkonia</taxon>
    </lineage>
</organism>
<dbReference type="GO" id="GO:0005886">
    <property type="term" value="C:plasma membrane"/>
    <property type="evidence" value="ECO:0007669"/>
    <property type="project" value="UniProtKB-SubCell"/>
</dbReference>
<feature type="binding site" evidence="10">
    <location>
        <position position="79"/>
    </location>
    <ligand>
        <name>Na(+)</name>
        <dbReference type="ChEBI" id="CHEBI:29101"/>
        <note>structural</note>
    </ligand>
</feature>
<dbReference type="HAMAP" id="MF_00454">
    <property type="entry name" value="FluC"/>
    <property type="match status" value="1"/>
</dbReference>
<keyword evidence="6 10" id="KW-0407">Ion channel</keyword>
<protein>
    <recommendedName>
        <fullName evidence="10">Fluoride-specific ion channel FluC</fullName>
    </recommendedName>
</protein>
<comment type="function">
    <text evidence="9 10">Fluoride-specific ion channel. Important for reducing fluoride concentration in the cell, thus reducing its toxicity.</text>
</comment>
<keyword evidence="5 10" id="KW-0472">Membrane</keyword>
<proteinExistence type="inferred from homology"/>
<feature type="transmembrane region" description="Helical" evidence="10">
    <location>
        <begin position="116"/>
        <end position="142"/>
    </location>
</feature>
<feature type="binding site" evidence="10">
    <location>
        <position position="82"/>
    </location>
    <ligand>
        <name>Na(+)</name>
        <dbReference type="ChEBI" id="CHEBI:29101"/>
        <note>structural</note>
    </ligand>
</feature>
<feature type="transmembrane region" description="Helical" evidence="10">
    <location>
        <begin position="70"/>
        <end position="94"/>
    </location>
</feature>
<keyword evidence="12" id="KW-1185">Reference proteome</keyword>
<dbReference type="EMBL" id="JABAHY010000008">
    <property type="protein sequence ID" value="NLS10301.1"/>
    <property type="molecule type" value="Genomic_DNA"/>
</dbReference>
<keyword evidence="10" id="KW-0479">Metal-binding</keyword>
<comment type="similarity">
    <text evidence="7 10">Belongs to the fluoride channel Fluc/FEX (TC 1.A.43) family.</text>
</comment>
<evidence type="ECO:0000256" key="9">
    <source>
        <dbReference type="ARBA" id="ARBA00049940"/>
    </source>
</evidence>
<evidence type="ECO:0000256" key="1">
    <source>
        <dbReference type="ARBA" id="ARBA00004651"/>
    </source>
</evidence>
<dbReference type="InterPro" id="IPR003691">
    <property type="entry name" value="FluC"/>
</dbReference>
<keyword evidence="10" id="KW-0915">Sodium</keyword>
<evidence type="ECO:0000256" key="8">
    <source>
        <dbReference type="ARBA" id="ARBA00035585"/>
    </source>
</evidence>
<keyword evidence="4 10" id="KW-1133">Transmembrane helix</keyword>
<evidence type="ECO:0000256" key="10">
    <source>
        <dbReference type="HAMAP-Rule" id="MF_00454"/>
    </source>
</evidence>
<feature type="transmembrane region" description="Helical" evidence="10">
    <location>
        <begin position="39"/>
        <end position="58"/>
    </location>
</feature>
<dbReference type="Proteomes" id="UP000523139">
    <property type="component" value="Unassembled WGS sequence"/>
</dbReference>
<keyword evidence="10" id="KW-0406">Ion transport</keyword>
<keyword evidence="3 10" id="KW-0812">Transmembrane</keyword>
<dbReference type="AlphaFoldDB" id="A0A7X8YEG5"/>
<dbReference type="GO" id="GO:0140114">
    <property type="term" value="P:cellular detoxification of fluoride"/>
    <property type="evidence" value="ECO:0007669"/>
    <property type="project" value="UniProtKB-UniRule"/>
</dbReference>
<dbReference type="Pfam" id="PF02537">
    <property type="entry name" value="CRCB"/>
    <property type="match status" value="1"/>
</dbReference>
<evidence type="ECO:0000256" key="2">
    <source>
        <dbReference type="ARBA" id="ARBA00022475"/>
    </source>
</evidence>
<name>A0A7X8YEG5_9MICC</name>
<comment type="catalytic activity">
    <reaction evidence="8">
        <text>fluoride(in) = fluoride(out)</text>
        <dbReference type="Rhea" id="RHEA:76159"/>
        <dbReference type="ChEBI" id="CHEBI:17051"/>
    </reaction>
    <physiologicalReaction direction="left-to-right" evidence="8">
        <dbReference type="Rhea" id="RHEA:76160"/>
    </physiologicalReaction>
</comment>
<reference evidence="11 12" key="1">
    <citation type="submission" date="2020-04" db="EMBL/GenBank/DDBJ databases">
        <title>Nesterenkonia sp. nov., isolated from marine sediment.</title>
        <authorList>
            <person name="Zhang G."/>
        </authorList>
    </citation>
    <scope>NUCLEOTIDE SEQUENCE [LARGE SCALE GENOMIC DNA]</scope>
    <source>
        <strain evidence="11 12">MY13</strain>
    </source>
</reference>